<dbReference type="OrthoDB" id="2224162at2"/>
<dbReference type="AlphaFoldDB" id="A0A5R9BUY0"/>
<name>A0A5R9BUY0_9LACO</name>
<proteinExistence type="predicted"/>
<evidence type="ECO:0000259" key="1">
    <source>
        <dbReference type="PROSITE" id="PS50943"/>
    </source>
</evidence>
<comment type="caution">
    <text evidence="2">The sequence shown here is derived from an EMBL/GenBank/DDBJ whole genome shotgun (WGS) entry which is preliminary data.</text>
</comment>
<dbReference type="EMBL" id="VBTH01000007">
    <property type="protein sequence ID" value="TLQ04506.1"/>
    <property type="molecule type" value="Genomic_DNA"/>
</dbReference>
<dbReference type="SMART" id="SM00530">
    <property type="entry name" value="HTH_XRE"/>
    <property type="match status" value="1"/>
</dbReference>
<evidence type="ECO:0000313" key="3">
    <source>
        <dbReference type="Proteomes" id="UP000305541"/>
    </source>
</evidence>
<gene>
    <name evidence="2" type="ORF">FEZ51_05380</name>
</gene>
<accession>A0A5R9BUY0</accession>
<dbReference type="Gene3D" id="1.10.260.40">
    <property type="entry name" value="lambda repressor-like DNA-binding domains"/>
    <property type="match status" value="1"/>
</dbReference>
<dbReference type="InterPro" id="IPR010982">
    <property type="entry name" value="Lambda_DNA-bd_dom_sf"/>
</dbReference>
<evidence type="ECO:0000313" key="2">
    <source>
        <dbReference type="EMBL" id="TLQ04506.1"/>
    </source>
</evidence>
<dbReference type="SUPFAM" id="SSF47413">
    <property type="entry name" value="lambda repressor-like DNA-binding domains"/>
    <property type="match status" value="1"/>
</dbReference>
<protein>
    <submittedName>
        <fullName evidence="2">Helix-turn-helix transcriptional regulator</fullName>
    </submittedName>
</protein>
<reference evidence="2 3" key="1">
    <citation type="submission" date="2019-05" db="EMBL/GenBank/DDBJ databases">
        <title>The metagenome of a microbial culture collection derived from dairy environment covers the genomic content of the human microbiome.</title>
        <authorList>
            <person name="Roder T."/>
            <person name="Wuthrich D."/>
            <person name="Sattari Z."/>
            <person name="Von Ah U."/>
            <person name="Bar C."/>
            <person name="Ronchi F."/>
            <person name="Macpherson A.J."/>
            <person name="Ganal-Vonarburg S.C."/>
            <person name="Bruggmann R."/>
            <person name="Vergeres G."/>
        </authorList>
    </citation>
    <scope>NUCLEOTIDE SEQUENCE [LARGE SCALE GENOMIC DNA]</scope>
    <source>
        <strain evidence="2 3">FAM 18815</strain>
    </source>
</reference>
<dbReference type="GO" id="GO:0003677">
    <property type="term" value="F:DNA binding"/>
    <property type="evidence" value="ECO:0007669"/>
    <property type="project" value="InterPro"/>
</dbReference>
<sequence>MALYEAREKAGLTQSALAERAHTTQSTIARIERGDNVSFEKLSQIANALGKKVKISIV</sequence>
<dbReference type="CDD" id="cd00093">
    <property type="entry name" value="HTH_XRE"/>
    <property type="match status" value="1"/>
</dbReference>
<dbReference type="Pfam" id="PF01381">
    <property type="entry name" value="HTH_3"/>
    <property type="match status" value="1"/>
</dbReference>
<dbReference type="InterPro" id="IPR001387">
    <property type="entry name" value="Cro/C1-type_HTH"/>
</dbReference>
<dbReference type="Proteomes" id="UP000305541">
    <property type="component" value="Unassembled WGS sequence"/>
</dbReference>
<dbReference type="PROSITE" id="PS50943">
    <property type="entry name" value="HTH_CROC1"/>
    <property type="match status" value="1"/>
</dbReference>
<feature type="domain" description="HTH cro/C1-type" evidence="1">
    <location>
        <begin position="3"/>
        <end position="56"/>
    </location>
</feature>
<organism evidence="2 3">
    <name type="scientific">Pediococcus stilesii</name>
    <dbReference type="NCBI Taxonomy" id="331679"/>
    <lineage>
        <taxon>Bacteria</taxon>
        <taxon>Bacillati</taxon>
        <taxon>Bacillota</taxon>
        <taxon>Bacilli</taxon>
        <taxon>Lactobacillales</taxon>
        <taxon>Lactobacillaceae</taxon>
        <taxon>Pediococcus</taxon>
    </lineage>
</organism>